<reference evidence="1 2" key="1">
    <citation type="submission" date="2024-05" db="EMBL/GenBank/DDBJ databases">
        <title>A draft genome resource for the thread blight pathogen Marasmius tenuissimus strain MS-2.</title>
        <authorList>
            <person name="Yulfo-Soto G.E."/>
            <person name="Baruah I.K."/>
            <person name="Amoako-Attah I."/>
            <person name="Bukari Y."/>
            <person name="Meinhardt L.W."/>
            <person name="Bailey B.A."/>
            <person name="Cohen S.P."/>
        </authorList>
    </citation>
    <scope>NUCLEOTIDE SEQUENCE [LARGE SCALE GENOMIC DNA]</scope>
    <source>
        <strain evidence="1 2">MS-2</strain>
    </source>
</reference>
<name>A0ABR3A6X2_9AGAR</name>
<sequence>MAPSAAILRPLRKLSEGTVQAPHTRIKSNLHGRRPDEVVKDECKRFRVLVMGRRNAGKTTLLKKMTQSSDGRVEVRDEYGNLVDHGRLLEPSVERGQSRIDWEITFPSNPGYVFHDSRGMEAGSTEEIDKLNDFMERRSKRRSLEEQLHVIWYELDGIRSPLALMVVQVPVVAIFTKFEARVTKALGSLRDNGVGIREARRRAPEKAQSDFKQDVLDEREARMKHKPSAHVFLQEMHLPKSTCGELTKETHRVVDNKVVYELFARIQRNSVEVSLAVSLV</sequence>
<dbReference type="InterPro" id="IPR027417">
    <property type="entry name" value="P-loop_NTPase"/>
</dbReference>
<accession>A0ABR3A6X2</accession>
<gene>
    <name evidence="1" type="ORF">AAF712_004679</name>
</gene>
<evidence type="ECO:0008006" key="3">
    <source>
        <dbReference type="Google" id="ProtNLM"/>
    </source>
</evidence>
<dbReference type="Proteomes" id="UP001437256">
    <property type="component" value="Unassembled WGS sequence"/>
</dbReference>
<evidence type="ECO:0000313" key="2">
    <source>
        <dbReference type="Proteomes" id="UP001437256"/>
    </source>
</evidence>
<comment type="caution">
    <text evidence="1">The sequence shown here is derived from an EMBL/GenBank/DDBJ whole genome shotgun (WGS) entry which is preliminary data.</text>
</comment>
<dbReference type="Gene3D" id="3.40.50.300">
    <property type="entry name" value="P-loop containing nucleotide triphosphate hydrolases"/>
    <property type="match status" value="1"/>
</dbReference>
<organism evidence="1 2">
    <name type="scientific">Marasmius tenuissimus</name>
    <dbReference type="NCBI Taxonomy" id="585030"/>
    <lineage>
        <taxon>Eukaryota</taxon>
        <taxon>Fungi</taxon>
        <taxon>Dikarya</taxon>
        <taxon>Basidiomycota</taxon>
        <taxon>Agaricomycotina</taxon>
        <taxon>Agaricomycetes</taxon>
        <taxon>Agaricomycetidae</taxon>
        <taxon>Agaricales</taxon>
        <taxon>Marasmiineae</taxon>
        <taxon>Marasmiaceae</taxon>
        <taxon>Marasmius</taxon>
    </lineage>
</organism>
<protein>
    <recommendedName>
        <fullName evidence="3">G domain-containing protein</fullName>
    </recommendedName>
</protein>
<proteinExistence type="predicted"/>
<evidence type="ECO:0000313" key="1">
    <source>
        <dbReference type="EMBL" id="KAL0068292.1"/>
    </source>
</evidence>
<dbReference type="EMBL" id="JBBXMP010000019">
    <property type="protein sequence ID" value="KAL0068292.1"/>
    <property type="molecule type" value="Genomic_DNA"/>
</dbReference>
<keyword evidence="2" id="KW-1185">Reference proteome</keyword>
<dbReference type="CDD" id="cd00882">
    <property type="entry name" value="Ras_like_GTPase"/>
    <property type="match status" value="1"/>
</dbReference>
<dbReference type="SUPFAM" id="SSF52540">
    <property type="entry name" value="P-loop containing nucleoside triphosphate hydrolases"/>
    <property type="match status" value="1"/>
</dbReference>